<dbReference type="GO" id="GO:0042597">
    <property type="term" value="C:periplasmic space"/>
    <property type="evidence" value="ECO:0007669"/>
    <property type="project" value="UniProtKB-SubCell"/>
</dbReference>
<name>D2MQJ6_9FIRM</name>
<evidence type="ECO:0000259" key="5">
    <source>
        <dbReference type="Pfam" id="PF07940"/>
    </source>
</evidence>
<evidence type="ECO:0000256" key="3">
    <source>
        <dbReference type="ARBA" id="ARBA00022764"/>
    </source>
</evidence>
<evidence type="ECO:0000313" key="8">
    <source>
        <dbReference type="Proteomes" id="UP000005017"/>
    </source>
</evidence>
<dbReference type="InterPro" id="IPR008929">
    <property type="entry name" value="Chondroitin_lyas"/>
</dbReference>
<comment type="caution">
    <text evidence="7">The sequence shown here is derived from an EMBL/GenBank/DDBJ whole genome shotgun (WGS) entry which is preliminary data.</text>
</comment>
<dbReference type="GO" id="GO:0016829">
    <property type="term" value="F:lyase activity"/>
    <property type="evidence" value="ECO:0007669"/>
    <property type="project" value="UniProtKB-KW"/>
</dbReference>
<dbReference type="EMBL" id="ADFR01000016">
    <property type="protein sequence ID" value="EFC05265.1"/>
    <property type="molecule type" value="Genomic_DNA"/>
</dbReference>
<organism evidence="7 8">
    <name type="scientific">Bulleidia extructa W1219</name>
    <dbReference type="NCBI Taxonomy" id="679192"/>
    <lineage>
        <taxon>Bacteria</taxon>
        <taxon>Bacillati</taxon>
        <taxon>Bacillota</taxon>
        <taxon>Erysipelotrichia</taxon>
        <taxon>Erysipelotrichales</taxon>
        <taxon>Erysipelotrichaceae</taxon>
        <taxon>Bulleidia</taxon>
    </lineage>
</organism>
<dbReference type="Gene3D" id="2.70.98.70">
    <property type="match status" value="1"/>
</dbReference>
<keyword evidence="8" id="KW-1185">Reference proteome</keyword>
<evidence type="ECO:0000256" key="1">
    <source>
        <dbReference type="ARBA" id="ARBA00004418"/>
    </source>
</evidence>
<dbReference type="PANTHER" id="PTHR39210">
    <property type="entry name" value="HEPARIN-SULFATE LYASE"/>
    <property type="match status" value="1"/>
</dbReference>
<feature type="domain" description="Heparin-sulfate lyase N-terminal" evidence="6">
    <location>
        <begin position="40"/>
        <end position="292"/>
    </location>
</feature>
<evidence type="ECO:0000256" key="2">
    <source>
        <dbReference type="ARBA" id="ARBA00022729"/>
    </source>
</evidence>
<keyword evidence="4" id="KW-0456">Lyase</keyword>
<dbReference type="PANTHER" id="PTHR39210:SF1">
    <property type="entry name" value="HEPARIN-SULFATE LYASE"/>
    <property type="match status" value="1"/>
</dbReference>
<dbReference type="Proteomes" id="UP000005017">
    <property type="component" value="Unassembled WGS sequence"/>
</dbReference>
<dbReference type="InterPro" id="IPR031680">
    <property type="entry name" value="Hepar_II_III_N"/>
</dbReference>
<gene>
    <name evidence="7" type="ORF">HMPREF9013_0549</name>
</gene>
<dbReference type="InterPro" id="IPR012480">
    <property type="entry name" value="Hepar_II_III_C"/>
</dbReference>
<evidence type="ECO:0000259" key="6">
    <source>
        <dbReference type="Pfam" id="PF16889"/>
    </source>
</evidence>
<keyword evidence="3" id="KW-0574">Periplasm</keyword>
<dbReference type="AlphaFoldDB" id="D2MQJ6"/>
<feature type="domain" description="Heparinase II/III-like C-terminal" evidence="5">
    <location>
        <begin position="345"/>
        <end position="512"/>
    </location>
</feature>
<protein>
    <submittedName>
        <fullName evidence="7">Heparinase II/III-like protein</fullName>
    </submittedName>
</protein>
<accession>D2MQJ6</accession>
<reference evidence="8" key="1">
    <citation type="submission" date="2009-12" db="EMBL/GenBank/DDBJ databases">
        <title>Sequence of Clostridiales genomosp. BVAB3 str. UPII9-5.</title>
        <authorList>
            <person name="Madupu R."/>
            <person name="Durkin A.S."/>
            <person name="Torralba M."/>
            <person name="Methe B."/>
            <person name="Sutton G.G."/>
            <person name="Strausberg R.L."/>
            <person name="Nelson K.E."/>
        </authorList>
    </citation>
    <scope>NUCLEOTIDE SEQUENCE [LARGE SCALE GENOMIC DNA]</scope>
    <source>
        <strain evidence="8">W1219</strain>
    </source>
</reference>
<dbReference type="Pfam" id="PF16889">
    <property type="entry name" value="Hepar_II_III_N"/>
    <property type="match status" value="1"/>
</dbReference>
<proteinExistence type="predicted"/>
<dbReference type="Pfam" id="PF07940">
    <property type="entry name" value="Hepar_II_III_C"/>
    <property type="match status" value="1"/>
</dbReference>
<dbReference type="Gene3D" id="1.50.10.100">
    <property type="entry name" value="Chondroitin AC/alginate lyase"/>
    <property type="match status" value="1"/>
</dbReference>
<comment type="subcellular location">
    <subcellularLocation>
        <location evidence="1">Periplasm</location>
    </subcellularLocation>
</comment>
<evidence type="ECO:0000313" key="7">
    <source>
        <dbReference type="EMBL" id="EFC05265.1"/>
    </source>
</evidence>
<dbReference type="SUPFAM" id="SSF48230">
    <property type="entry name" value="Chondroitin AC/alginate lyase"/>
    <property type="match status" value="1"/>
</dbReference>
<keyword evidence="2" id="KW-0732">Signal</keyword>
<dbReference type="eggNOG" id="COG5434">
    <property type="taxonomic scope" value="Bacteria"/>
</dbReference>
<evidence type="ECO:0000256" key="4">
    <source>
        <dbReference type="ARBA" id="ARBA00023239"/>
    </source>
</evidence>
<sequence length="636" mass="74715">MLPFSLLYMKKIAEKILDEMIVRKKIKESCFKDERALDNAKRLLNHTFIFDRRWDMERCLQGYTLDPMDWLAYPNGDEEWCFMLNRMDYLKDLALATQMTKDKRYLLKAKEWMLLWVKDHPKMTIDLSTRTLDTGIRLLNFYELLPYLKAFDMLNKEELEMILCNMKKQALYLKKEYKTKYTLSNWGSIQIASLLIVLPLFEELTEELNWALEEFKNQLRIQIYPDGMHWEQSTMYHVEVLNSLQKVYYYVELETELKRLLAYSIFNMTNALKQLITPKNKIEAYGDSDEVSIDDVLLRSAFLLQKKEDLSLVQGIEGESFFSFGQDIKDFYVNQMEQEMTQRYYDGDYSGIYTIRSSWNSSANYLMFLNSSLGSGHGHSDNLHFSLFLDGKPIVIDTGRYTYREDCELRPLLKSQRSHNVLLVDEKENCLPEGSWSYKAFAKVMPTFVQHVGEFHYLEGTILSENPLEVWTRKIVFIEEGICLVLDQVHCSGRHTASQFFHFDPSITSLEEVSWFYTGSLTLKKGVCSKAYNQLENHLVAQLDHDFKEEGSFVTCFYPPDTKIHQVNIQQGDHSMLSDKQGLAYTIERKNGNRYTIVLLQEEIYQGSKILFCQNIPFHAKAIVIHEKQVYLLRSC</sequence>
<dbReference type="STRING" id="679192.HMPREF9013_0549"/>